<dbReference type="AlphaFoldDB" id="A0AAN6Y7X2"/>
<dbReference type="Proteomes" id="UP001301769">
    <property type="component" value="Unassembled WGS sequence"/>
</dbReference>
<reference evidence="3" key="1">
    <citation type="journal article" date="2023" name="Mol. Phylogenet. Evol.">
        <title>Genome-scale phylogeny and comparative genomics of the fungal order Sordariales.</title>
        <authorList>
            <person name="Hensen N."/>
            <person name="Bonometti L."/>
            <person name="Westerberg I."/>
            <person name="Brannstrom I.O."/>
            <person name="Guillou S."/>
            <person name="Cros-Aarteil S."/>
            <person name="Calhoun S."/>
            <person name="Haridas S."/>
            <person name="Kuo A."/>
            <person name="Mondo S."/>
            <person name="Pangilinan J."/>
            <person name="Riley R."/>
            <person name="LaButti K."/>
            <person name="Andreopoulos B."/>
            <person name="Lipzen A."/>
            <person name="Chen C."/>
            <person name="Yan M."/>
            <person name="Daum C."/>
            <person name="Ng V."/>
            <person name="Clum A."/>
            <person name="Steindorff A."/>
            <person name="Ohm R.A."/>
            <person name="Martin F."/>
            <person name="Silar P."/>
            <person name="Natvig D.O."/>
            <person name="Lalanne C."/>
            <person name="Gautier V."/>
            <person name="Ament-Velasquez S.L."/>
            <person name="Kruys A."/>
            <person name="Hutchinson M.I."/>
            <person name="Powell A.J."/>
            <person name="Barry K."/>
            <person name="Miller A.N."/>
            <person name="Grigoriev I.V."/>
            <person name="Debuchy R."/>
            <person name="Gladieux P."/>
            <person name="Hiltunen Thoren M."/>
            <person name="Johannesson H."/>
        </authorList>
    </citation>
    <scope>NUCLEOTIDE SEQUENCE</scope>
    <source>
        <strain evidence="3">PSN293</strain>
    </source>
</reference>
<reference evidence="3" key="2">
    <citation type="submission" date="2023-05" db="EMBL/GenBank/DDBJ databases">
        <authorList>
            <consortium name="Lawrence Berkeley National Laboratory"/>
            <person name="Steindorff A."/>
            <person name="Hensen N."/>
            <person name="Bonometti L."/>
            <person name="Westerberg I."/>
            <person name="Brannstrom I.O."/>
            <person name="Guillou S."/>
            <person name="Cros-Aarteil S."/>
            <person name="Calhoun S."/>
            <person name="Haridas S."/>
            <person name="Kuo A."/>
            <person name="Mondo S."/>
            <person name="Pangilinan J."/>
            <person name="Riley R."/>
            <person name="Labutti K."/>
            <person name="Andreopoulos B."/>
            <person name="Lipzen A."/>
            <person name="Chen C."/>
            <person name="Yanf M."/>
            <person name="Daum C."/>
            <person name="Ng V."/>
            <person name="Clum A."/>
            <person name="Ohm R."/>
            <person name="Martin F."/>
            <person name="Silar P."/>
            <person name="Natvig D."/>
            <person name="Lalanne C."/>
            <person name="Gautier V."/>
            <person name="Ament-Velasquez S.L."/>
            <person name="Kruys A."/>
            <person name="Hutchinson M.I."/>
            <person name="Powell A.J."/>
            <person name="Barry K."/>
            <person name="Miller A.N."/>
            <person name="Grigoriev I.V."/>
            <person name="Debuchy R."/>
            <person name="Gladieux P."/>
            <person name="Thoren M.H."/>
            <person name="Johannesson H."/>
        </authorList>
    </citation>
    <scope>NUCLEOTIDE SEQUENCE</scope>
    <source>
        <strain evidence="3">PSN293</strain>
    </source>
</reference>
<sequence length="416" mass="45497">MLASRTFTRSAPRAARAAPKPRVQRRFQSTTSSTSAAPQPSHLTSGIIGGVIGAGLLYGAFLMTPSGKAIRNVNKVTKEANAKYQEAVSTLKAKTPNTDEAISNIKQFCYSYVGWIPGGRQYVDTAFKDLESVREANREETDKLVNDAYRKFQDIAKSGLSIEALTKTYDALKDVSQQLARMAGKSVDQILDNHPELKDQFGGSVEQLKQMGEQYGPEAKKMVDDTWNQLGAVMAGGFSAANVNKIRKLIDEKSQQLRKFGDQAWDKGLEQAKPYFDKNPKLKELIMDNQKALKEGNVATLFKRVKSAAESGDLGSLQEYVKSTVDKAKKTASSSSSMTGGMIGGGGAFASLSQFMGGQQASSLKEHIQVLSKVIEEHASEGEDLLKETRDELKKLLEDKAKKAQKIVDNAQKQKQ</sequence>
<evidence type="ECO:0000256" key="1">
    <source>
        <dbReference type="SAM" id="Coils"/>
    </source>
</evidence>
<keyword evidence="4" id="KW-1185">Reference proteome</keyword>
<feature type="region of interest" description="Disordered" evidence="2">
    <location>
        <begin position="1"/>
        <end position="41"/>
    </location>
</feature>
<evidence type="ECO:0000313" key="4">
    <source>
        <dbReference type="Proteomes" id="UP001301769"/>
    </source>
</evidence>
<gene>
    <name evidence="3" type="ORF">QBC37DRAFT_421615</name>
</gene>
<organism evidence="3 4">
    <name type="scientific">Rhypophila decipiens</name>
    <dbReference type="NCBI Taxonomy" id="261697"/>
    <lineage>
        <taxon>Eukaryota</taxon>
        <taxon>Fungi</taxon>
        <taxon>Dikarya</taxon>
        <taxon>Ascomycota</taxon>
        <taxon>Pezizomycotina</taxon>
        <taxon>Sordariomycetes</taxon>
        <taxon>Sordariomycetidae</taxon>
        <taxon>Sordariales</taxon>
        <taxon>Naviculisporaceae</taxon>
        <taxon>Rhypophila</taxon>
    </lineage>
</organism>
<dbReference type="SUPFAM" id="SSF58113">
    <property type="entry name" value="Apolipoprotein A-I"/>
    <property type="match status" value="1"/>
</dbReference>
<proteinExistence type="predicted"/>
<evidence type="ECO:0000313" key="3">
    <source>
        <dbReference type="EMBL" id="KAK4214309.1"/>
    </source>
</evidence>
<dbReference type="EMBL" id="MU858096">
    <property type="protein sequence ID" value="KAK4214309.1"/>
    <property type="molecule type" value="Genomic_DNA"/>
</dbReference>
<keyword evidence="1" id="KW-0175">Coiled coil</keyword>
<feature type="coiled-coil region" evidence="1">
    <location>
        <begin position="379"/>
        <end position="414"/>
    </location>
</feature>
<comment type="caution">
    <text evidence="3">The sequence shown here is derived from an EMBL/GenBank/DDBJ whole genome shotgun (WGS) entry which is preliminary data.</text>
</comment>
<protein>
    <submittedName>
        <fullName evidence="3">Uncharacterized protein</fullName>
    </submittedName>
</protein>
<evidence type="ECO:0000256" key="2">
    <source>
        <dbReference type="SAM" id="MobiDB-lite"/>
    </source>
</evidence>
<accession>A0AAN6Y7X2</accession>
<name>A0AAN6Y7X2_9PEZI</name>